<name>A0A7X3K014_9BACL</name>
<dbReference type="OrthoDB" id="3611744at2"/>
<reference evidence="1 2" key="1">
    <citation type="journal article" date="2019" name="Microorganisms">
        <title>Paenibacillus lutrae sp. nov., A Chitinolytic Species Isolated from A River Otter in Castril Natural Park, Granada, Spain.</title>
        <authorList>
            <person name="Rodriguez M."/>
            <person name="Reina J.C."/>
            <person name="Bejar V."/>
            <person name="Llamas I."/>
        </authorList>
    </citation>
    <scope>NUCLEOTIDE SEQUENCE [LARGE SCALE GENOMIC DNA]</scope>
    <source>
        <strain evidence="1 2">N10</strain>
    </source>
</reference>
<protein>
    <recommendedName>
        <fullName evidence="3">WbqC-like family protein</fullName>
    </recommendedName>
</protein>
<dbReference type="Pfam" id="PF08889">
    <property type="entry name" value="WbqC"/>
    <property type="match status" value="1"/>
</dbReference>
<comment type="caution">
    <text evidence="1">The sequence shown here is derived from an EMBL/GenBank/DDBJ whole genome shotgun (WGS) entry which is preliminary data.</text>
</comment>
<dbReference type="EMBL" id="RHLK01000007">
    <property type="protein sequence ID" value="MVP00668.1"/>
    <property type="molecule type" value="Genomic_DNA"/>
</dbReference>
<evidence type="ECO:0000313" key="1">
    <source>
        <dbReference type="EMBL" id="MVP00668.1"/>
    </source>
</evidence>
<organism evidence="1 2">
    <name type="scientific">Paenibacillus lutrae</name>
    <dbReference type="NCBI Taxonomy" id="2078573"/>
    <lineage>
        <taxon>Bacteria</taxon>
        <taxon>Bacillati</taxon>
        <taxon>Bacillota</taxon>
        <taxon>Bacilli</taxon>
        <taxon>Bacillales</taxon>
        <taxon>Paenibacillaceae</taxon>
        <taxon>Paenibacillus</taxon>
    </lineage>
</organism>
<dbReference type="InterPro" id="IPR014985">
    <property type="entry name" value="WbqC"/>
</dbReference>
<accession>A0A7X3K014</accession>
<dbReference type="Proteomes" id="UP000490800">
    <property type="component" value="Unassembled WGS sequence"/>
</dbReference>
<proteinExistence type="predicted"/>
<keyword evidence="2" id="KW-1185">Reference proteome</keyword>
<sequence length="232" mass="27152">MKVAIMQPYFLPYIGYFQLIHAVDVFVVYDNIQYTKKGWINRNRFLQNGKDSYFSVAVQKDSDYLNVNDRRIALDFNRSKSLNKVREAYKKAPNFVEGFKIFENVVLYEDTNLFNYIYHSLDTVVKKLNIETKIIVSSSINMDHSLKAQDKVLAICKELGAHTYINAIGGKDLYSKEEFAANGVQLCFVRSKPIQYKQFDQAFVPWLSIIDVMMFNDRNTIIEMLKQYEVIR</sequence>
<evidence type="ECO:0008006" key="3">
    <source>
        <dbReference type="Google" id="ProtNLM"/>
    </source>
</evidence>
<evidence type="ECO:0000313" key="2">
    <source>
        <dbReference type="Proteomes" id="UP000490800"/>
    </source>
</evidence>
<dbReference type="RefSeq" id="WP_157336376.1">
    <property type="nucleotide sequence ID" value="NZ_RHLK01000007.1"/>
</dbReference>
<gene>
    <name evidence="1" type="ORF">EDM21_14240</name>
</gene>
<dbReference type="AlphaFoldDB" id="A0A7X3K014"/>